<keyword evidence="2" id="KW-1133">Transmembrane helix</keyword>
<dbReference type="InterPro" id="IPR052901">
    <property type="entry name" value="Bact_TGase-like"/>
</dbReference>
<keyword evidence="5" id="KW-1185">Reference proteome</keyword>
<dbReference type="InterPro" id="IPR038765">
    <property type="entry name" value="Papain-like_cys_pep_sf"/>
</dbReference>
<sequence length="684" mass="71149">MSALRVGWSVAILAIGAVQLARGWAGIVAVAVFLAAIVITYGLVFTGRKLGFGAGYTVLIVLSLAVAGAYFAAGSVVSPTDPTEKLSVLDTLTGTVPRLLSMARPAPATAMLLIPGVLLVIVVSLVAAMSLRGRALLAPAGGAAVLYTAAALLTAGQADRTGLVAVVLVALTGLGWLIIDRPRTGRRYLVLPAMLLVVLAGLTTIATILPAANAFDPRRLVKPPVTELSVASPLPKLTSWAAASGAELFRVRGPEVPLRLVTLSDYNGASWRAASLYGPIGAVAPPDLPDGGQTSSSDIEITVEKLTGSWMPTAGRPSATNAEAAVVDPDSGSMVLPAGLAEGMRYRLTSTLDTPDDESLRAATVPSGPAARRYLSLPGLPSALAEYARRTVANSRTPFERAIAIEEVVRADRRPSADAPAGSSYTRLESFLFGTGSVGANAGTAEQFASAFAVLARAAGLPSRVVVGFRPVQAGPDGTAVVRGSDATAWPEVYFDKWGWVAFDPMAGDAAGPSSAARRDVLNRLAAMPPAPPPSAVPGAVPSPRQPTAAAPVAPKNERSYLLLLGLVPVVMVLVLGMMRAGRRSRLRRAGATGAWVYVLDALLLAGRSPARHVTAPDVARGLAEPDAVRLAELADRAAFAPGPPLGGADAWRLAVKVRSGVRREVPWYRKLFWALDPRPLWRR</sequence>
<comment type="caution">
    <text evidence="4">The sequence shown here is derived from an EMBL/GenBank/DDBJ whole genome shotgun (WGS) entry which is preliminary data.</text>
</comment>
<dbReference type="PANTHER" id="PTHR42736:SF1">
    <property type="entry name" value="PROTEIN-GLUTAMINE GAMMA-GLUTAMYLTRANSFERASE"/>
    <property type="match status" value="1"/>
</dbReference>
<feature type="transmembrane region" description="Helical" evidence="2">
    <location>
        <begin position="135"/>
        <end position="155"/>
    </location>
</feature>
<dbReference type="EMBL" id="JAGINW010000001">
    <property type="protein sequence ID" value="MBP2330524.1"/>
    <property type="molecule type" value="Genomic_DNA"/>
</dbReference>
<evidence type="ECO:0000256" key="2">
    <source>
        <dbReference type="SAM" id="Phobius"/>
    </source>
</evidence>
<dbReference type="Gene3D" id="3.10.620.30">
    <property type="match status" value="1"/>
</dbReference>
<keyword evidence="2" id="KW-0812">Transmembrane</keyword>
<accession>A0ABS4U1J2</accession>
<proteinExistence type="predicted"/>
<dbReference type="Pfam" id="PF01841">
    <property type="entry name" value="Transglut_core"/>
    <property type="match status" value="1"/>
</dbReference>
<protein>
    <submittedName>
        <fullName evidence="4">Transglutaminase-like putative cysteine protease</fullName>
    </submittedName>
</protein>
<evidence type="ECO:0000256" key="1">
    <source>
        <dbReference type="SAM" id="MobiDB-lite"/>
    </source>
</evidence>
<dbReference type="SUPFAM" id="SSF54001">
    <property type="entry name" value="Cysteine proteinases"/>
    <property type="match status" value="1"/>
</dbReference>
<feature type="transmembrane region" description="Helical" evidence="2">
    <location>
        <begin position="23"/>
        <end position="44"/>
    </location>
</feature>
<feature type="domain" description="Transglutaminase-like" evidence="3">
    <location>
        <begin position="437"/>
        <end position="507"/>
    </location>
</feature>
<gene>
    <name evidence="4" type="ORF">JOF56_010909</name>
</gene>
<dbReference type="Proteomes" id="UP001519332">
    <property type="component" value="Unassembled WGS sequence"/>
</dbReference>
<feature type="transmembrane region" description="Helical" evidence="2">
    <location>
        <begin position="56"/>
        <end position="77"/>
    </location>
</feature>
<feature type="transmembrane region" description="Helical" evidence="2">
    <location>
        <begin position="188"/>
        <end position="212"/>
    </location>
</feature>
<feature type="transmembrane region" description="Helical" evidence="2">
    <location>
        <begin position="561"/>
        <end position="579"/>
    </location>
</feature>
<dbReference type="InterPro" id="IPR002931">
    <property type="entry name" value="Transglutaminase-like"/>
</dbReference>
<name>A0ABS4U1J2_9PSEU</name>
<dbReference type="SMART" id="SM00460">
    <property type="entry name" value="TGc"/>
    <property type="match status" value="1"/>
</dbReference>
<evidence type="ECO:0000259" key="3">
    <source>
        <dbReference type="SMART" id="SM00460"/>
    </source>
</evidence>
<dbReference type="InterPro" id="IPR021878">
    <property type="entry name" value="TgpA_N"/>
</dbReference>
<evidence type="ECO:0000313" key="5">
    <source>
        <dbReference type="Proteomes" id="UP001519332"/>
    </source>
</evidence>
<dbReference type="Pfam" id="PF11992">
    <property type="entry name" value="TgpA_N"/>
    <property type="match status" value="1"/>
</dbReference>
<organism evidence="4 5">
    <name type="scientific">Kibdelosporangium banguiense</name>
    <dbReference type="NCBI Taxonomy" id="1365924"/>
    <lineage>
        <taxon>Bacteria</taxon>
        <taxon>Bacillati</taxon>
        <taxon>Actinomycetota</taxon>
        <taxon>Actinomycetes</taxon>
        <taxon>Pseudonocardiales</taxon>
        <taxon>Pseudonocardiaceae</taxon>
        <taxon>Kibdelosporangium</taxon>
    </lineage>
</organism>
<dbReference type="PANTHER" id="PTHR42736">
    <property type="entry name" value="PROTEIN-GLUTAMINE GAMMA-GLUTAMYLTRANSFERASE"/>
    <property type="match status" value="1"/>
</dbReference>
<reference evidence="4 5" key="1">
    <citation type="submission" date="2021-03" db="EMBL/GenBank/DDBJ databases">
        <title>Sequencing the genomes of 1000 actinobacteria strains.</title>
        <authorList>
            <person name="Klenk H.-P."/>
        </authorList>
    </citation>
    <scope>NUCLEOTIDE SEQUENCE [LARGE SCALE GENOMIC DNA]</scope>
    <source>
        <strain evidence="4 5">DSM 46670</strain>
    </source>
</reference>
<feature type="region of interest" description="Disordered" evidence="1">
    <location>
        <begin position="527"/>
        <end position="552"/>
    </location>
</feature>
<evidence type="ECO:0000313" key="4">
    <source>
        <dbReference type="EMBL" id="MBP2330524.1"/>
    </source>
</evidence>
<keyword evidence="2" id="KW-0472">Membrane</keyword>
<feature type="transmembrane region" description="Helical" evidence="2">
    <location>
        <begin position="161"/>
        <end position="179"/>
    </location>
</feature>
<feature type="transmembrane region" description="Helical" evidence="2">
    <location>
        <begin position="108"/>
        <end position="128"/>
    </location>
</feature>
<dbReference type="RefSeq" id="WP_209647124.1">
    <property type="nucleotide sequence ID" value="NZ_JAGINW010000001.1"/>
</dbReference>